<protein>
    <recommendedName>
        <fullName evidence="3">Phosphoserine phosphatase</fullName>
    </recommendedName>
</protein>
<organism evidence="1 2">
    <name type="scientific">Segatella copri</name>
    <dbReference type="NCBI Taxonomy" id="165179"/>
    <lineage>
        <taxon>Bacteria</taxon>
        <taxon>Pseudomonadati</taxon>
        <taxon>Bacteroidota</taxon>
        <taxon>Bacteroidia</taxon>
        <taxon>Bacteroidales</taxon>
        <taxon>Prevotellaceae</taxon>
        <taxon>Segatella</taxon>
    </lineage>
</organism>
<gene>
    <name evidence="1" type="ORF">DWV53_13460</name>
</gene>
<accession>A0AA92W910</accession>
<dbReference type="InterPro" id="IPR023214">
    <property type="entry name" value="HAD_sf"/>
</dbReference>
<evidence type="ECO:0008006" key="3">
    <source>
        <dbReference type="Google" id="ProtNLM"/>
    </source>
</evidence>
<comment type="caution">
    <text evidence="1">The sequence shown here is derived from an EMBL/GenBank/DDBJ whole genome shotgun (WGS) entry which is preliminary data.</text>
</comment>
<evidence type="ECO:0000313" key="1">
    <source>
        <dbReference type="EMBL" id="RGW75403.1"/>
    </source>
</evidence>
<dbReference type="Gene3D" id="3.40.50.1000">
    <property type="entry name" value="HAD superfamily/HAD-like"/>
    <property type="match status" value="1"/>
</dbReference>
<dbReference type="SUPFAM" id="SSF56784">
    <property type="entry name" value="HAD-like"/>
    <property type="match status" value="1"/>
</dbReference>
<proteinExistence type="predicted"/>
<dbReference type="AlphaFoldDB" id="A0AA92W910"/>
<evidence type="ECO:0000313" key="2">
    <source>
        <dbReference type="Proteomes" id="UP000285776"/>
    </source>
</evidence>
<dbReference type="Pfam" id="PF12710">
    <property type="entry name" value="HAD"/>
    <property type="match status" value="1"/>
</dbReference>
<dbReference type="InterPro" id="IPR036412">
    <property type="entry name" value="HAD-like_sf"/>
</dbReference>
<dbReference type="Gene3D" id="1.20.1440.100">
    <property type="entry name" value="SG protein - dephosphorylation function"/>
    <property type="match status" value="1"/>
</dbReference>
<reference evidence="1 2" key="1">
    <citation type="submission" date="2018-08" db="EMBL/GenBank/DDBJ databases">
        <title>A genome reference for cultivated species of the human gut microbiota.</title>
        <authorList>
            <person name="Zou Y."/>
            <person name="Xue W."/>
            <person name="Luo G."/>
        </authorList>
    </citation>
    <scope>NUCLEOTIDE SEQUENCE [LARGE SCALE GENOMIC DNA]</scope>
    <source>
        <strain evidence="1 2">AF10-17</strain>
    </source>
</reference>
<dbReference type="RefSeq" id="WP_118154897.1">
    <property type="nucleotide sequence ID" value="NZ_QSAV01000057.1"/>
</dbReference>
<dbReference type="EMBL" id="QSAV01000057">
    <property type="protein sequence ID" value="RGW75403.1"/>
    <property type="molecule type" value="Genomic_DNA"/>
</dbReference>
<dbReference type="Proteomes" id="UP000285776">
    <property type="component" value="Unassembled WGS sequence"/>
</dbReference>
<sequence length="211" mass="24394">MKRKALVVDLDGTLMDTNTFKDYIVYTSIIALKKARYDLALIFCFLVFARKVRIISHELMKKYILLFSKSMMKEKILSDFVDTLWPKLNGKVLDIVTKWLNTDSFVLLSTAAPESYASLIAKRLHLDGCCASQIPKRGFSWKENVRTVKCKNTLSYLGVNHVTLEVMLTDHYDDLPLLRVPKYKNIIVNPSAKTISYLRRNNIEFEVFNTK</sequence>
<name>A0AA92W910_9BACT</name>